<comment type="similarity">
    <text evidence="3">Belongs to the peptidase C56 family. HSP31-like subfamily.</text>
</comment>
<evidence type="ECO:0000256" key="2">
    <source>
        <dbReference type="ARBA" id="ARBA00023239"/>
    </source>
</evidence>
<proteinExistence type="inferred from homology"/>
<evidence type="ECO:0000256" key="1">
    <source>
        <dbReference type="ARBA" id="ARBA00023016"/>
    </source>
</evidence>
<accession>A0ABT6GKM6</accession>
<name>A0ABT6GKM6_MYCGU</name>
<keyword evidence="6" id="KW-1185">Reference proteome</keyword>
<evidence type="ECO:0000313" key="5">
    <source>
        <dbReference type="EMBL" id="MDG5481922.1"/>
    </source>
</evidence>
<sequence length="233" mass="24674">MTSVLIAVTGVDYWTLADGTKHSCGYWPEELATPHRVFAEAGFDITIATPGGVTPTDDKAGYTPEMNGGSVEAGEAIAAYIASIGDELNSAKVLEDLDPTDFDLVFMPGGHGPMEDLAVSERFGAMVRAFADSGKPVAAVCHGPAALLAARSDDGNWLFSGYQITAFSNVEEDQVGHAESAAWLLEDRLKAEGGLYTSAAEPWGERVVVDRNLYTGQNPASSEALARRLVADF</sequence>
<dbReference type="Pfam" id="PF01965">
    <property type="entry name" value="DJ-1_PfpI"/>
    <property type="match status" value="1"/>
</dbReference>
<evidence type="ECO:0000259" key="4">
    <source>
        <dbReference type="Pfam" id="PF01965"/>
    </source>
</evidence>
<dbReference type="Proteomes" id="UP001154266">
    <property type="component" value="Unassembled WGS sequence"/>
</dbReference>
<protein>
    <submittedName>
        <fullName evidence="5">Type 1 glutamine amidotransferase domain-containing protein</fullName>
    </submittedName>
</protein>
<dbReference type="CDD" id="cd03141">
    <property type="entry name" value="GATase1_Hsp31_like"/>
    <property type="match status" value="1"/>
</dbReference>
<reference evidence="5" key="1">
    <citation type="journal article" date="2023" name="Environ. Microbiol.">
        <title>The 2-methylpropene degradation pathway in Mycobacteriaceae family strains.</title>
        <authorList>
            <person name="Helbich S."/>
            <person name="Barrantes I."/>
            <person name="Dos Anjos Borges L.G."/>
            <person name="Pieper D.H."/>
            <person name="Vainshtein Y."/>
            <person name="Sohn K."/>
            <person name="Engesser K.H."/>
        </authorList>
    </citation>
    <scope>NUCLEOTIDE SEQUENCE</scope>
    <source>
        <strain evidence="5">IBE100</strain>
    </source>
</reference>
<dbReference type="Gene3D" id="3.40.50.880">
    <property type="match status" value="1"/>
</dbReference>
<dbReference type="InterPro" id="IPR002818">
    <property type="entry name" value="DJ-1/PfpI"/>
</dbReference>
<feature type="domain" description="DJ-1/PfpI" evidence="4">
    <location>
        <begin position="30"/>
        <end position="231"/>
    </location>
</feature>
<dbReference type="PANTHER" id="PTHR48094">
    <property type="entry name" value="PROTEIN/NUCLEIC ACID DEGLYCASE DJ-1-RELATED"/>
    <property type="match status" value="1"/>
</dbReference>
<keyword evidence="1" id="KW-0346">Stress response</keyword>
<evidence type="ECO:0000256" key="3">
    <source>
        <dbReference type="ARBA" id="ARBA00038493"/>
    </source>
</evidence>
<dbReference type="PANTHER" id="PTHR48094:SF11">
    <property type="entry name" value="GLUTATHIONE-INDEPENDENT GLYOXALASE HSP31-RELATED"/>
    <property type="match status" value="1"/>
</dbReference>
<comment type="caution">
    <text evidence="5">The sequence shown here is derived from an EMBL/GenBank/DDBJ whole genome shotgun (WGS) entry which is preliminary data.</text>
</comment>
<dbReference type="InterPro" id="IPR029062">
    <property type="entry name" value="Class_I_gatase-like"/>
</dbReference>
<dbReference type="InterPro" id="IPR050325">
    <property type="entry name" value="Prot/Nucl_acid_deglycase"/>
</dbReference>
<organism evidence="5 6">
    <name type="scientific">Mycolicibacterium gadium</name>
    <name type="common">Mycobacterium gadium</name>
    <dbReference type="NCBI Taxonomy" id="1794"/>
    <lineage>
        <taxon>Bacteria</taxon>
        <taxon>Bacillati</taxon>
        <taxon>Actinomycetota</taxon>
        <taxon>Actinomycetes</taxon>
        <taxon>Mycobacteriales</taxon>
        <taxon>Mycobacteriaceae</taxon>
        <taxon>Mycolicibacterium</taxon>
    </lineage>
</organism>
<dbReference type="EMBL" id="JAKZMO010000003">
    <property type="protein sequence ID" value="MDG5481922.1"/>
    <property type="molecule type" value="Genomic_DNA"/>
</dbReference>
<keyword evidence="5" id="KW-0315">Glutamine amidotransferase</keyword>
<gene>
    <name evidence="5" type="ORF">MNO81_03810</name>
</gene>
<dbReference type="RefSeq" id="WP_149383986.1">
    <property type="nucleotide sequence ID" value="NZ_JAKZMO010000003.1"/>
</dbReference>
<evidence type="ECO:0000313" key="6">
    <source>
        <dbReference type="Proteomes" id="UP001154266"/>
    </source>
</evidence>
<keyword evidence="2" id="KW-0456">Lyase</keyword>
<dbReference type="SUPFAM" id="SSF52317">
    <property type="entry name" value="Class I glutamine amidotransferase-like"/>
    <property type="match status" value="1"/>
</dbReference>